<dbReference type="PROSITE" id="PS50949">
    <property type="entry name" value="HTH_GNTR"/>
    <property type="match status" value="1"/>
</dbReference>
<evidence type="ECO:0000313" key="6">
    <source>
        <dbReference type="Proteomes" id="UP000094463"/>
    </source>
</evidence>
<dbReference type="PANTHER" id="PTHR43537">
    <property type="entry name" value="TRANSCRIPTIONAL REGULATOR, GNTR FAMILY"/>
    <property type="match status" value="1"/>
</dbReference>
<dbReference type="PATRIC" id="fig|632773.3.peg.482"/>
<name>A0A1D7QS71_9BACI</name>
<dbReference type="Pfam" id="PF00392">
    <property type="entry name" value="GntR"/>
    <property type="match status" value="1"/>
</dbReference>
<organism evidence="5 6">
    <name type="scientific">Salisediminibacterium beveridgei</name>
    <dbReference type="NCBI Taxonomy" id="632773"/>
    <lineage>
        <taxon>Bacteria</taxon>
        <taxon>Bacillati</taxon>
        <taxon>Bacillota</taxon>
        <taxon>Bacilli</taxon>
        <taxon>Bacillales</taxon>
        <taxon>Bacillaceae</taxon>
        <taxon>Salisediminibacterium</taxon>
    </lineage>
</organism>
<dbReference type="OrthoDB" id="114741at2"/>
<dbReference type="SMART" id="SM00895">
    <property type="entry name" value="FCD"/>
    <property type="match status" value="1"/>
</dbReference>
<proteinExistence type="predicted"/>
<dbReference type="InterPro" id="IPR011711">
    <property type="entry name" value="GntR_C"/>
</dbReference>
<dbReference type="EMBL" id="CP012502">
    <property type="protein sequence ID" value="AOM81841.1"/>
    <property type="molecule type" value="Genomic_DNA"/>
</dbReference>
<dbReference type="Proteomes" id="UP000094463">
    <property type="component" value="Chromosome"/>
</dbReference>
<evidence type="ECO:0000259" key="4">
    <source>
        <dbReference type="PROSITE" id="PS50949"/>
    </source>
</evidence>
<dbReference type="PRINTS" id="PR00035">
    <property type="entry name" value="HTHGNTR"/>
</dbReference>
<sequence>MIIQEVTVIKTKKNLSEVAYDQIKDLIMVGKVSQRERILEVQLAEQLNISRTPIREAVRMLEKDGLVSRDSMGAYITPLSKKEAQDLYKVRIELEELSVKEAMENGTDEEFQELKDIIEALKHMSGDEETSTIIQVNTAFHSHLSKMSGNFYLQHTLRDIRTRLSLIRVSSLIAKRRYDVSLREHIAVGEAMLDGKKENAAKLIRAHAEQAAAFAMYNIYE</sequence>
<dbReference type="InterPro" id="IPR036388">
    <property type="entry name" value="WH-like_DNA-bd_sf"/>
</dbReference>
<reference evidence="5 6" key="1">
    <citation type="submission" date="2015-08" db="EMBL/GenBank/DDBJ databases">
        <title>The complete genome sequence of Bacillus beveridgei MLTeJB.</title>
        <authorList>
            <person name="Hanson T.E."/>
            <person name="Mesa C."/>
            <person name="Basesman S.M."/>
            <person name="Oremland R.S."/>
        </authorList>
    </citation>
    <scope>NUCLEOTIDE SEQUENCE [LARGE SCALE GENOMIC DNA]</scope>
    <source>
        <strain evidence="5 6">MLTeJB</strain>
    </source>
</reference>
<evidence type="ECO:0000256" key="3">
    <source>
        <dbReference type="ARBA" id="ARBA00023163"/>
    </source>
</evidence>
<dbReference type="SMART" id="SM00345">
    <property type="entry name" value="HTH_GNTR"/>
    <property type="match status" value="1"/>
</dbReference>
<keyword evidence="6" id="KW-1185">Reference proteome</keyword>
<dbReference type="Gene3D" id="1.10.10.10">
    <property type="entry name" value="Winged helix-like DNA-binding domain superfamily/Winged helix DNA-binding domain"/>
    <property type="match status" value="1"/>
</dbReference>
<accession>A0A1D7QS71</accession>
<dbReference type="InterPro" id="IPR008920">
    <property type="entry name" value="TF_FadR/GntR_C"/>
</dbReference>
<keyword evidence="2" id="KW-0238">DNA-binding</keyword>
<dbReference type="STRING" id="632773.BBEV_0447"/>
<dbReference type="Pfam" id="PF07729">
    <property type="entry name" value="FCD"/>
    <property type="match status" value="1"/>
</dbReference>
<gene>
    <name evidence="5" type="primary">ydhC</name>
    <name evidence="5" type="ORF">BBEV_0447</name>
</gene>
<dbReference type="RefSeq" id="WP_157100901.1">
    <property type="nucleotide sequence ID" value="NZ_CP012502.1"/>
</dbReference>
<keyword evidence="3" id="KW-0804">Transcription</keyword>
<evidence type="ECO:0000256" key="1">
    <source>
        <dbReference type="ARBA" id="ARBA00023015"/>
    </source>
</evidence>
<evidence type="ECO:0000313" key="5">
    <source>
        <dbReference type="EMBL" id="AOM81841.1"/>
    </source>
</evidence>
<protein>
    <submittedName>
        <fullName evidence="5">Putative HTH-type transcriptional regulator ydhC</fullName>
    </submittedName>
</protein>
<dbReference type="InterPro" id="IPR000524">
    <property type="entry name" value="Tscrpt_reg_HTH_GntR"/>
</dbReference>
<dbReference type="KEGG" id="bbev:BBEV_0447"/>
<dbReference type="GO" id="GO:0003700">
    <property type="term" value="F:DNA-binding transcription factor activity"/>
    <property type="evidence" value="ECO:0007669"/>
    <property type="project" value="InterPro"/>
</dbReference>
<feature type="domain" description="HTH gntR-type" evidence="4">
    <location>
        <begin position="13"/>
        <end position="79"/>
    </location>
</feature>
<dbReference type="PANTHER" id="PTHR43537:SF45">
    <property type="entry name" value="GNTR FAMILY REGULATORY PROTEIN"/>
    <property type="match status" value="1"/>
</dbReference>
<dbReference type="GO" id="GO:0003677">
    <property type="term" value="F:DNA binding"/>
    <property type="evidence" value="ECO:0007669"/>
    <property type="project" value="UniProtKB-KW"/>
</dbReference>
<dbReference type="AlphaFoldDB" id="A0A1D7QS71"/>
<keyword evidence="1" id="KW-0805">Transcription regulation</keyword>
<dbReference type="SUPFAM" id="SSF46785">
    <property type="entry name" value="Winged helix' DNA-binding domain"/>
    <property type="match status" value="1"/>
</dbReference>
<dbReference type="SUPFAM" id="SSF48008">
    <property type="entry name" value="GntR ligand-binding domain-like"/>
    <property type="match status" value="1"/>
</dbReference>
<evidence type="ECO:0000256" key="2">
    <source>
        <dbReference type="ARBA" id="ARBA00023125"/>
    </source>
</evidence>
<dbReference type="InterPro" id="IPR036390">
    <property type="entry name" value="WH_DNA-bd_sf"/>
</dbReference>
<dbReference type="Gene3D" id="1.20.120.530">
    <property type="entry name" value="GntR ligand-binding domain-like"/>
    <property type="match status" value="1"/>
</dbReference>